<dbReference type="AlphaFoldDB" id="A0A4U9TN76"/>
<sequence length="144" mass="16183">MNFWITALCILHSVEFWLICIPIEILQKRTSIDACRFWINLILVQLCLTPFFGKKNACISPVPRVLELAEQLLAKENGAEVILNGLGMRLHGKKATEDMPDPELLQIGLRAAIQALQKDADDRGGLFDDFYGICRSGSIAIWQL</sequence>
<organism evidence="1">
    <name type="scientific">Serratia fonticola</name>
    <dbReference type="NCBI Taxonomy" id="47917"/>
    <lineage>
        <taxon>Bacteria</taxon>
        <taxon>Pseudomonadati</taxon>
        <taxon>Pseudomonadota</taxon>
        <taxon>Gammaproteobacteria</taxon>
        <taxon>Enterobacterales</taxon>
        <taxon>Yersiniaceae</taxon>
        <taxon>Serratia</taxon>
    </lineage>
</organism>
<accession>A0A4U9TN76</accession>
<reference evidence="1" key="1">
    <citation type="submission" date="2019-05" db="EMBL/GenBank/DDBJ databases">
        <authorList>
            <consortium name="Pathogen Informatics"/>
        </authorList>
    </citation>
    <scope>NUCLEOTIDE SEQUENCE [LARGE SCALE GENOMIC DNA]</scope>
    <source>
        <strain evidence="1">NCTC12965</strain>
    </source>
</reference>
<gene>
    <name evidence="1" type="ORF">NCTC12965_00397</name>
</gene>
<dbReference type="EMBL" id="CABEEZ010000016">
    <property type="protein sequence ID" value="VTR17644.1"/>
    <property type="molecule type" value="Genomic_DNA"/>
</dbReference>
<proteinExistence type="predicted"/>
<protein>
    <submittedName>
        <fullName evidence="1">Uncharacterized protein</fullName>
    </submittedName>
</protein>
<evidence type="ECO:0000313" key="1">
    <source>
        <dbReference type="EMBL" id="VTR17644.1"/>
    </source>
</evidence>
<name>A0A4U9TN76_SERFO</name>